<sequence>YLIHWGQYNFVDYAFHFLLDNKDKERFLLYTIPEQRETFRERFFRLKDPTPTNDISEIRNMFAERIEYACENFKILPNPDDRMRHIRDFSGFDDRGRVYLKYGEPDEYYIDPGGTRRVANTMDRRFEELPPLLVSDIEAGGGSGLPIFVKPNMTWYYLKYDQNLFFDFVELEKGYFALVDDLQDAAGASESAWLLYLNRAYYGGMTGIYEYYLYEYDRGYIENSGIFVGEHLLPDLIKKDDVVENYPTNIVDVNLDVSPLFTSLDFATFRGDSGTTR</sequence>
<dbReference type="AlphaFoldDB" id="X0SZJ1"/>
<protein>
    <submittedName>
        <fullName evidence="1">Uncharacterized protein</fullName>
    </submittedName>
</protein>
<proteinExistence type="predicted"/>
<dbReference type="EMBL" id="BARS01017663">
    <property type="protein sequence ID" value="GAF86613.1"/>
    <property type="molecule type" value="Genomic_DNA"/>
</dbReference>
<feature type="non-terminal residue" evidence="1">
    <location>
        <position position="1"/>
    </location>
</feature>
<reference evidence="1" key="1">
    <citation type="journal article" date="2014" name="Front. Microbiol.">
        <title>High frequency of phylogenetically diverse reductive dehalogenase-homologous genes in deep subseafloor sedimentary metagenomes.</title>
        <authorList>
            <person name="Kawai M."/>
            <person name="Futagami T."/>
            <person name="Toyoda A."/>
            <person name="Takaki Y."/>
            <person name="Nishi S."/>
            <person name="Hori S."/>
            <person name="Arai W."/>
            <person name="Tsubouchi T."/>
            <person name="Morono Y."/>
            <person name="Uchiyama I."/>
            <person name="Ito T."/>
            <person name="Fujiyama A."/>
            <person name="Inagaki F."/>
            <person name="Takami H."/>
        </authorList>
    </citation>
    <scope>NUCLEOTIDE SEQUENCE</scope>
    <source>
        <strain evidence="1">Expedition CK06-06</strain>
    </source>
</reference>
<accession>X0SZJ1</accession>
<feature type="non-terminal residue" evidence="1">
    <location>
        <position position="277"/>
    </location>
</feature>
<comment type="caution">
    <text evidence="1">The sequence shown here is derived from an EMBL/GenBank/DDBJ whole genome shotgun (WGS) entry which is preliminary data.</text>
</comment>
<organism evidence="1">
    <name type="scientific">marine sediment metagenome</name>
    <dbReference type="NCBI Taxonomy" id="412755"/>
    <lineage>
        <taxon>unclassified sequences</taxon>
        <taxon>metagenomes</taxon>
        <taxon>ecological metagenomes</taxon>
    </lineage>
</organism>
<name>X0SZJ1_9ZZZZ</name>
<evidence type="ECO:0000313" key="1">
    <source>
        <dbReference type="EMBL" id="GAF86613.1"/>
    </source>
</evidence>
<dbReference type="NCBIfam" id="TIGR04514">
    <property type="entry name" value="GWxTD_dom"/>
    <property type="match status" value="1"/>
</dbReference>
<dbReference type="InterPro" id="IPR030959">
    <property type="entry name" value="GWxTD_dom"/>
</dbReference>
<gene>
    <name evidence="1" type="ORF">S01H1_28857</name>
</gene>